<dbReference type="Pfam" id="PF00353">
    <property type="entry name" value="HemolysinCabind"/>
    <property type="match status" value="4"/>
</dbReference>
<dbReference type="Proteomes" id="UP000319148">
    <property type="component" value="Unassembled WGS sequence"/>
</dbReference>
<sequence length="1059" mass="111621">MSANPYRDSSSKSIFAKVQKKQSGEPGTLNERFQSARTPVRYGVMSLALLPLAGCGGGGGSTAAPTAPTTPVTPDPDFTEDPTNVFTAIDDNDRTLDESSSTADLTVIGKGGDDTIITGSGNDLIRAGEGMDTISAGDGDDVIVVLGTTAADEYTSSAITNPGGSGVDLSSLLTLAELNGRSVSEVESGETIDGGAGNNTLYIYGTVDLTGVTLTNVTQLIVNSTVTLTQEQIAQFTTIDGDGNSVINIEVPAGSGEVVLDFSVLNISDIASLNISGDVTVRVDSLEDLSGIADLNIQDASQIKLELMAGDEPVAVSLQGIAEIFPQVNEIYLGDDAVLVLDAPELLSEIGVGIVAGHGGIDTQGQTAADDALAAITTDEGVVLNPVSLEPITYTDIEAEPIVFQIIESNMSDVIADPYSGGFYVSTTSGKIKSWDPNNGIYQEQYSIGGYLDGMALSLDGMALFVANHEYLMVEDAEFDRDDVYEISITRINLQTGQLKEITLNVNDAERGTSDISIDATGTGLFTTDYAGSGSNPFRQIDISTEEITLFAPWVSIQEGSYLETSEDNRYILIQEAHLSDGGLFLYDSQIGEIIGDTNLYEQGSSGFNAGRSSVSSTAGLASVITYNDAFVYDLELSRVFDLYDLEGVGRMADVQFSPAGDILYVLDVDNREILYVNTESWTVVDSYDVGGFYDDSMSFNSAKMSLSSDGRQIFLTLNTETFIVELDPHYSVVEVEGTLSYLIDRDDDHTFILDEDHAFVIVDEDVVLSGETSIRLTGNNVVLYNLGTVEGDVYLGPLDDTLIAQGGVFLGDIDTGGGDDTIVSGKGDNVIYAGAGDDNIRAGQGDDLIFGGEGSDHMDGGSGSDTVSYADATEGVQINLGLNAYGGGAFGDSLISIENIIGSDYDDIISGDDGDNLLNGGAGGDVVNGEGGNDIIVINNLDFFYISGGEGEDILRLDGIDLDLSQLEPDHNISEFQIIDLVTDDGENSLTLTLGDVLGMSADGDHLIVWGDASDSVTSTGQGWVQGDDQTIDGELYHSYSYGDATLLVDADITQTVT</sequence>
<gene>
    <name evidence="4" type="ORF">FIV46_03875</name>
</gene>
<dbReference type="RefSeq" id="WP_139938554.1">
    <property type="nucleotide sequence ID" value="NZ_JBHSYP010000022.1"/>
</dbReference>
<evidence type="ECO:0000256" key="2">
    <source>
        <dbReference type="ARBA" id="ARBA00022525"/>
    </source>
</evidence>
<dbReference type="Gene3D" id="2.130.10.10">
    <property type="entry name" value="YVTN repeat-like/Quinoprotein amine dehydrogenase"/>
    <property type="match status" value="1"/>
</dbReference>
<comment type="caution">
    <text evidence="4">The sequence shown here is derived from an EMBL/GenBank/DDBJ whole genome shotgun (WGS) entry which is preliminary data.</text>
</comment>
<dbReference type="SUPFAM" id="SSF51120">
    <property type="entry name" value="beta-Roll"/>
    <property type="match status" value="3"/>
</dbReference>
<feature type="compositionally biased region" description="Low complexity" evidence="3">
    <location>
        <begin position="62"/>
        <end position="72"/>
    </location>
</feature>
<dbReference type="PRINTS" id="PR00313">
    <property type="entry name" value="CABNDNGRPT"/>
</dbReference>
<keyword evidence="2" id="KW-0964">Secreted</keyword>
<dbReference type="OrthoDB" id="9342475at2"/>
<evidence type="ECO:0008006" key="6">
    <source>
        <dbReference type="Google" id="ProtNLM"/>
    </source>
</evidence>
<dbReference type="InterPro" id="IPR015943">
    <property type="entry name" value="WD40/YVTN_repeat-like_dom_sf"/>
</dbReference>
<feature type="compositionally biased region" description="Polar residues" evidence="3">
    <location>
        <begin position="1"/>
        <end position="13"/>
    </location>
</feature>
<accession>A0A501PS05</accession>
<dbReference type="InterPro" id="IPR011049">
    <property type="entry name" value="Serralysin-like_metalloprot_C"/>
</dbReference>
<evidence type="ECO:0000256" key="3">
    <source>
        <dbReference type="SAM" id="MobiDB-lite"/>
    </source>
</evidence>
<comment type="subcellular location">
    <subcellularLocation>
        <location evidence="1">Secreted</location>
    </subcellularLocation>
</comment>
<dbReference type="EMBL" id="VFIY01000004">
    <property type="protein sequence ID" value="TPD63223.1"/>
    <property type="molecule type" value="Genomic_DNA"/>
</dbReference>
<organism evidence="4 5">
    <name type="scientific">Emcibacter nanhaiensis</name>
    <dbReference type="NCBI Taxonomy" id="1505037"/>
    <lineage>
        <taxon>Bacteria</taxon>
        <taxon>Pseudomonadati</taxon>
        <taxon>Pseudomonadota</taxon>
        <taxon>Alphaproteobacteria</taxon>
        <taxon>Emcibacterales</taxon>
        <taxon>Emcibacteraceae</taxon>
        <taxon>Emcibacter</taxon>
    </lineage>
</organism>
<dbReference type="PANTHER" id="PTHR38340">
    <property type="entry name" value="S-LAYER PROTEIN"/>
    <property type="match status" value="1"/>
</dbReference>
<evidence type="ECO:0000256" key="1">
    <source>
        <dbReference type="ARBA" id="ARBA00004613"/>
    </source>
</evidence>
<dbReference type="InterPro" id="IPR018511">
    <property type="entry name" value="Hemolysin-typ_Ca-bd_CS"/>
</dbReference>
<reference evidence="5" key="1">
    <citation type="submission" date="2019-06" db="EMBL/GenBank/DDBJ databases">
        <title>The complete genome of Emcibacter congregatus ZYLT.</title>
        <authorList>
            <person name="Zhao Z."/>
        </authorList>
    </citation>
    <scope>NUCLEOTIDE SEQUENCE [LARGE SCALE GENOMIC DNA]</scope>
    <source>
        <strain evidence="5">MCCC 1A06723</strain>
    </source>
</reference>
<name>A0A501PS05_9PROT</name>
<protein>
    <recommendedName>
        <fullName evidence="6">Calcium-binding protein</fullName>
    </recommendedName>
</protein>
<feature type="region of interest" description="Disordered" evidence="3">
    <location>
        <begin position="1"/>
        <end position="34"/>
    </location>
</feature>
<dbReference type="GO" id="GO:0005509">
    <property type="term" value="F:calcium ion binding"/>
    <property type="evidence" value="ECO:0007669"/>
    <property type="project" value="InterPro"/>
</dbReference>
<dbReference type="InterPro" id="IPR050557">
    <property type="entry name" value="RTX_toxin/Mannuronan_C5-epim"/>
</dbReference>
<keyword evidence="5" id="KW-1185">Reference proteome</keyword>
<proteinExistence type="predicted"/>
<dbReference type="GO" id="GO:0005576">
    <property type="term" value="C:extracellular region"/>
    <property type="evidence" value="ECO:0007669"/>
    <property type="project" value="UniProtKB-SubCell"/>
</dbReference>
<feature type="region of interest" description="Disordered" evidence="3">
    <location>
        <begin position="58"/>
        <end position="81"/>
    </location>
</feature>
<dbReference type="PANTHER" id="PTHR38340:SF1">
    <property type="entry name" value="S-LAYER PROTEIN"/>
    <property type="match status" value="1"/>
</dbReference>
<evidence type="ECO:0000313" key="5">
    <source>
        <dbReference type="Proteomes" id="UP000319148"/>
    </source>
</evidence>
<dbReference type="Gene3D" id="2.150.10.10">
    <property type="entry name" value="Serralysin-like metalloprotease, C-terminal"/>
    <property type="match status" value="3"/>
</dbReference>
<evidence type="ECO:0000313" key="4">
    <source>
        <dbReference type="EMBL" id="TPD63223.1"/>
    </source>
</evidence>
<dbReference type="SUPFAM" id="SSF63829">
    <property type="entry name" value="Calcium-dependent phosphotriesterase"/>
    <property type="match status" value="1"/>
</dbReference>
<dbReference type="InterPro" id="IPR001343">
    <property type="entry name" value="Hemolysn_Ca-bd"/>
</dbReference>
<dbReference type="AlphaFoldDB" id="A0A501PS05"/>
<dbReference type="PROSITE" id="PS00330">
    <property type="entry name" value="HEMOLYSIN_CALCIUM"/>
    <property type="match status" value="1"/>
</dbReference>